<feature type="transmembrane region" description="Helical" evidence="1">
    <location>
        <begin position="66"/>
        <end position="86"/>
    </location>
</feature>
<comment type="caution">
    <text evidence="2">The sequence shown here is derived from an EMBL/GenBank/DDBJ whole genome shotgun (WGS) entry which is preliminary data.</text>
</comment>
<feature type="transmembrane region" description="Helical" evidence="1">
    <location>
        <begin position="33"/>
        <end position="54"/>
    </location>
</feature>
<proteinExistence type="predicted"/>
<gene>
    <name evidence="2" type="ORF">GCM10011349_25830</name>
</gene>
<keyword evidence="3" id="KW-1185">Reference proteome</keyword>
<dbReference type="Proteomes" id="UP000605099">
    <property type="component" value="Unassembled WGS sequence"/>
</dbReference>
<keyword evidence="1" id="KW-1133">Transmembrane helix</keyword>
<accession>A0ABQ2JRE7</accession>
<reference evidence="3" key="1">
    <citation type="journal article" date="2019" name="Int. J. Syst. Evol. Microbiol.">
        <title>The Global Catalogue of Microorganisms (GCM) 10K type strain sequencing project: providing services to taxonomists for standard genome sequencing and annotation.</title>
        <authorList>
            <consortium name="The Broad Institute Genomics Platform"/>
            <consortium name="The Broad Institute Genome Sequencing Center for Infectious Disease"/>
            <person name="Wu L."/>
            <person name="Ma J."/>
        </authorList>
    </citation>
    <scope>NUCLEOTIDE SEQUENCE [LARGE SCALE GENOMIC DNA]</scope>
    <source>
        <strain evidence="3">CGMCC 1.6784</strain>
    </source>
</reference>
<evidence type="ECO:0000313" key="2">
    <source>
        <dbReference type="EMBL" id="GGN52364.1"/>
    </source>
</evidence>
<organism evidence="2 3">
    <name type="scientific">Novosphingobium indicum</name>
    <dbReference type="NCBI Taxonomy" id="462949"/>
    <lineage>
        <taxon>Bacteria</taxon>
        <taxon>Pseudomonadati</taxon>
        <taxon>Pseudomonadota</taxon>
        <taxon>Alphaproteobacteria</taxon>
        <taxon>Sphingomonadales</taxon>
        <taxon>Sphingomonadaceae</taxon>
        <taxon>Novosphingobium</taxon>
    </lineage>
</organism>
<evidence type="ECO:0000313" key="3">
    <source>
        <dbReference type="Proteomes" id="UP000605099"/>
    </source>
</evidence>
<name>A0ABQ2JRE7_9SPHN</name>
<protein>
    <submittedName>
        <fullName evidence="2">Uncharacterized protein</fullName>
    </submittedName>
</protein>
<sequence>MKRVVDAILAFLDLDLAVTVFVAAGLLDLRQGSFIPVTFAILTGFLTLTIMPAVTRRLQDTVRLAALGTALLVLHGIGLSVAQVLIGSNGPPLLPAAGHVAIAAFFLALLAWQFLIVPRRAGFPPALYVSLLNAGTHRP</sequence>
<feature type="transmembrane region" description="Helical" evidence="1">
    <location>
        <begin position="7"/>
        <end position="27"/>
    </location>
</feature>
<dbReference type="EMBL" id="BMLK01000011">
    <property type="protein sequence ID" value="GGN52364.1"/>
    <property type="molecule type" value="Genomic_DNA"/>
</dbReference>
<keyword evidence="1" id="KW-0472">Membrane</keyword>
<evidence type="ECO:0000256" key="1">
    <source>
        <dbReference type="SAM" id="Phobius"/>
    </source>
</evidence>
<keyword evidence="1" id="KW-0812">Transmembrane</keyword>
<feature type="transmembrane region" description="Helical" evidence="1">
    <location>
        <begin position="98"/>
        <end position="117"/>
    </location>
</feature>